<accession>A0ABR8PQP8</accession>
<dbReference type="EMBL" id="JACSRA010000004">
    <property type="protein sequence ID" value="MBD7910482.1"/>
    <property type="molecule type" value="Genomic_DNA"/>
</dbReference>
<keyword evidence="2" id="KW-1185">Reference proteome</keyword>
<reference evidence="1 2" key="1">
    <citation type="submission" date="2020-08" db="EMBL/GenBank/DDBJ databases">
        <title>A Genomic Blueprint of the Chicken Gut Microbiome.</title>
        <authorList>
            <person name="Gilroy R."/>
            <person name="Ravi A."/>
            <person name="Getino M."/>
            <person name="Pursley I."/>
            <person name="Horton D.L."/>
            <person name="Alikhan N.-F."/>
            <person name="Baker D."/>
            <person name="Gharbi K."/>
            <person name="Hall N."/>
            <person name="Watson M."/>
            <person name="Adriaenssens E.M."/>
            <person name="Foster-Nyarko E."/>
            <person name="Jarju S."/>
            <person name="Secka A."/>
            <person name="Antonio M."/>
            <person name="Oren A."/>
            <person name="Chaudhuri R."/>
            <person name="La Ragione R.M."/>
            <person name="Hildebrand F."/>
            <person name="Pallen M.J."/>
        </authorList>
    </citation>
    <scope>NUCLEOTIDE SEQUENCE [LARGE SCALE GENOMIC DNA]</scope>
    <source>
        <strain evidence="1 2">Sa3CVN1</strain>
    </source>
</reference>
<name>A0ABR8PQP8_9CLOT</name>
<evidence type="ECO:0000313" key="2">
    <source>
        <dbReference type="Proteomes" id="UP000627781"/>
    </source>
</evidence>
<gene>
    <name evidence="1" type="ORF">H9661_03825</name>
</gene>
<evidence type="ECO:0000313" key="1">
    <source>
        <dbReference type="EMBL" id="MBD7910482.1"/>
    </source>
</evidence>
<comment type="caution">
    <text evidence="1">The sequence shown here is derived from an EMBL/GenBank/DDBJ whole genome shotgun (WGS) entry which is preliminary data.</text>
</comment>
<protein>
    <submittedName>
        <fullName evidence="1">Uncharacterized protein</fullName>
    </submittedName>
</protein>
<organism evidence="1 2">
    <name type="scientific">Clostridium cibarium</name>
    <dbReference type="NCBI Taxonomy" id="2762247"/>
    <lineage>
        <taxon>Bacteria</taxon>
        <taxon>Bacillati</taxon>
        <taxon>Bacillota</taxon>
        <taxon>Clostridia</taxon>
        <taxon>Eubacteriales</taxon>
        <taxon>Clostridiaceae</taxon>
        <taxon>Clostridium</taxon>
    </lineage>
</organism>
<dbReference type="Proteomes" id="UP000627781">
    <property type="component" value="Unassembled WGS sequence"/>
</dbReference>
<proteinExistence type="predicted"/>
<sequence length="48" mass="5881">MKNKNMSNIKGKMRRREAKENLLMELAEDMMDFVMKTKTFKKMKKRLK</sequence>
<dbReference type="RefSeq" id="WP_185966710.1">
    <property type="nucleotide sequence ID" value="NZ_JACSRA010000004.1"/>
</dbReference>